<protein>
    <submittedName>
        <fullName evidence="1">Uncharacterized protein</fullName>
    </submittedName>
</protein>
<sequence length="90" mass="9960">MPKFSVNIGHQACLRFRPSKETTAAMWREVGLASVYFEVPQFNVAGACTLSLQRDEHGTAGSPRKTIRCITQAIVCTLHSHGVLLLFEDL</sequence>
<evidence type="ECO:0000313" key="1">
    <source>
        <dbReference type="EMBL" id="KAL0520347.1"/>
    </source>
</evidence>
<organism evidence="1 2">
    <name type="scientific">Leishmania naiffi</name>
    <dbReference type="NCBI Taxonomy" id="5678"/>
    <lineage>
        <taxon>Eukaryota</taxon>
        <taxon>Discoba</taxon>
        <taxon>Euglenozoa</taxon>
        <taxon>Kinetoplastea</taxon>
        <taxon>Metakinetoplastina</taxon>
        <taxon>Trypanosomatida</taxon>
        <taxon>Trypanosomatidae</taxon>
        <taxon>Leishmaniinae</taxon>
        <taxon>Leishmania</taxon>
        <taxon>Leishmania naiffi species complex</taxon>
    </lineage>
</organism>
<gene>
    <name evidence="1" type="ORF">Q4I28_006417</name>
</gene>
<dbReference type="Proteomes" id="UP001501274">
    <property type="component" value="Unassembled WGS sequence"/>
</dbReference>
<accession>A0AAW3BD78</accession>
<comment type="caution">
    <text evidence="1">The sequence shown here is derived from an EMBL/GenBank/DDBJ whole genome shotgun (WGS) entry which is preliminary data.</text>
</comment>
<proteinExistence type="predicted"/>
<keyword evidence="2" id="KW-1185">Reference proteome</keyword>
<dbReference type="AlphaFoldDB" id="A0AAW3BD78"/>
<name>A0AAW3BD78_9TRYP</name>
<evidence type="ECO:0000313" key="2">
    <source>
        <dbReference type="Proteomes" id="UP001501274"/>
    </source>
</evidence>
<reference evidence="1 2" key="1">
    <citation type="submission" date="2024-02" db="EMBL/GenBank/DDBJ databases">
        <title>FIRST GENOME SEQUENCES OF Leishmania (Viannia) shawi, Leishmania (Viannia) lindenbergi AND Leishmania (Viannia) utingensis.</title>
        <authorList>
            <person name="Resadore F."/>
            <person name="Custodio M.G.F."/>
            <person name="Boite M.C."/>
            <person name="Cupolillo E."/>
            <person name="Ferreira G.E.M."/>
        </authorList>
    </citation>
    <scope>NUCLEOTIDE SEQUENCE [LARGE SCALE GENOMIC DNA]</scope>
    <source>
        <strain evidence="1 2">MDAS/BR/1979/M5533</strain>
    </source>
</reference>
<dbReference type="EMBL" id="JBAMZN010000033">
    <property type="protein sequence ID" value="KAL0520347.1"/>
    <property type="molecule type" value="Genomic_DNA"/>
</dbReference>